<dbReference type="InterPro" id="IPR008579">
    <property type="entry name" value="UGlyAH_Cupin_dom"/>
</dbReference>
<proteinExistence type="predicted"/>
<name>A0A454JDA0_9NEIS</name>
<accession>A0A454JDA0</accession>
<dbReference type="EMBL" id="RFAR01000116">
    <property type="protein sequence ID" value="RMC91379.1"/>
    <property type="molecule type" value="Genomic_DNA"/>
</dbReference>
<evidence type="ECO:0000313" key="3">
    <source>
        <dbReference type="Proteomes" id="UP000274139"/>
    </source>
</evidence>
<dbReference type="InterPro" id="IPR011051">
    <property type="entry name" value="RmlC_Cupin_sf"/>
</dbReference>
<dbReference type="RefSeq" id="WP_103526319.1">
    <property type="nucleotide sequence ID" value="NZ_JAIZDC010000007.1"/>
</dbReference>
<evidence type="ECO:0000313" key="2">
    <source>
        <dbReference type="EMBL" id="RMC91379.1"/>
    </source>
</evidence>
<protein>
    <submittedName>
        <fullName evidence="2">DUF861 domain-containing protein</fullName>
    </submittedName>
</protein>
<dbReference type="Pfam" id="PF05899">
    <property type="entry name" value="Cupin_3"/>
    <property type="match status" value="1"/>
</dbReference>
<keyword evidence="3" id="KW-1185">Reference proteome</keyword>
<gene>
    <name evidence="2" type="ORF">EAY64_19205</name>
</gene>
<evidence type="ECO:0000259" key="1">
    <source>
        <dbReference type="Pfam" id="PF05899"/>
    </source>
</evidence>
<comment type="caution">
    <text evidence="2">The sequence shown here is derived from an EMBL/GenBank/DDBJ whole genome shotgun (WGS) entry which is preliminary data.</text>
</comment>
<dbReference type="OrthoDB" id="9799053at2"/>
<dbReference type="SUPFAM" id="SSF51182">
    <property type="entry name" value="RmlC-like cupins"/>
    <property type="match status" value="1"/>
</dbReference>
<feature type="domain" description="(S)-ureidoglycine aminohydrolase cupin" evidence="1">
    <location>
        <begin position="39"/>
        <end position="112"/>
    </location>
</feature>
<dbReference type="Proteomes" id="UP000274139">
    <property type="component" value="Unassembled WGS sequence"/>
</dbReference>
<organism evidence="2 3">
    <name type="scientific">Aquitalea palustris</name>
    <dbReference type="NCBI Taxonomy" id="2480983"/>
    <lineage>
        <taxon>Bacteria</taxon>
        <taxon>Pseudomonadati</taxon>
        <taxon>Pseudomonadota</taxon>
        <taxon>Betaproteobacteria</taxon>
        <taxon>Neisseriales</taxon>
        <taxon>Chromobacteriaceae</taxon>
        <taxon>Aquitalea</taxon>
    </lineage>
</organism>
<dbReference type="PANTHER" id="PTHR40943:SF2">
    <property type="entry name" value="(S)-UREIDOGLYCINE AMINOHYDROLASE CUPIN DOMAIN-CONTAINING PROTEIN"/>
    <property type="match status" value="1"/>
</dbReference>
<dbReference type="InterPro" id="IPR014710">
    <property type="entry name" value="RmlC-like_jellyroll"/>
</dbReference>
<dbReference type="AlphaFoldDB" id="A0A454JDA0"/>
<dbReference type="CDD" id="cd02227">
    <property type="entry name" value="cupin_TM1112-like"/>
    <property type="match status" value="1"/>
</dbReference>
<reference evidence="2 3" key="1">
    <citation type="submission" date="2018-10" db="EMBL/GenBank/DDBJ databases">
        <title>Draft genome sequence of Aquitalea MWU14-2217 isolated from a wild cranberry bog in Provincetown, Massachusetts.</title>
        <authorList>
            <person name="Ebadzadsahrai G."/>
            <person name="Soby S."/>
        </authorList>
    </citation>
    <scope>NUCLEOTIDE SEQUENCE [LARGE SCALE GENOMIC DNA]</scope>
    <source>
        <strain evidence="2 3">MWU14-2217</strain>
    </source>
</reference>
<sequence length="123" mass="13438">MAAITHFSQSVMPVADQPRADRLLAGNPQRHTWTHYETADEALSCGIWACEPGAWRIHFAADKHEFFCVIEGLVRLHDEAGKVVEVQAGEAAVIPAGFVGVFEVVQAVRKYFVVCQTSAAQTA</sequence>
<dbReference type="Gene3D" id="2.60.120.10">
    <property type="entry name" value="Jelly Rolls"/>
    <property type="match status" value="1"/>
</dbReference>
<dbReference type="PANTHER" id="PTHR40943">
    <property type="entry name" value="CYTOPLASMIC PROTEIN-RELATED"/>
    <property type="match status" value="1"/>
</dbReference>